<gene>
    <name evidence="2" type="ORF">ESB13_19295</name>
</gene>
<protein>
    <submittedName>
        <fullName evidence="2">Septum formation initiator family protein</fullName>
    </submittedName>
</protein>
<comment type="caution">
    <text evidence="2">The sequence shown here is derived from an EMBL/GenBank/DDBJ whole genome shotgun (WGS) entry which is preliminary data.</text>
</comment>
<sequence>MKKAAKTVLFILKNKYLVSLVAFVILLLFFDRNDVFTQMERKKQLRELQSSKQFYQDEIIRTKQQLIDLQQNPAALEKYARENFYMKRDNEDIFLVEPAATSKKK</sequence>
<feature type="coiled-coil region" evidence="1">
    <location>
        <begin position="45"/>
        <end position="72"/>
    </location>
</feature>
<dbReference type="AlphaFoldDB" id="A0A4Q1D3P3"/>
<name>A0A4Q1D3P3_9BACT</name>
<dbReference type="InterPro" id="IPR007060">
    <property type="entry name" value="FtsL/DivIC"/>
</dbReference>
<dbReference type="EMBL" id="SDHZ01000003">
    <property type="protein sequence ID" value="RXK81929.1"/>
    <property type="molecule type" value="Genomic_DNA"/>
</dbReference>
<dbReference type="RefSeq" id="WP_129005326.1">
    <property type="nucleotide sequence ID" value="NZ_SDHZ01000003.1"/>
</dbReference>
<organism evidence="2 3">
    <name type="scientific">Filimonas effusa</name>
    <dbReference type="NCBI Taxonomy" id="2508721"/>
    <lineage>
        <taxon>Bacteria</taxon>
        <taxon>Pseudomonadati</taxon>
        <taxon>Bacteroidota</taxon>
        <taxon>Chitinophagia</taxon>
        <taxon>Chitinophagales</taxon>
        <taxon>Chitinophagaceae</taxon>
        <taxon>Filimonas</taxon>
    </lineage>
</organism>
<evidence type="ECO:0000313" key="2">
    <source>
        <dbReference type="EMBL" id="RXK81929.1"/>
    </source>
</evidence>
<accession>A0A4Q1D3P3</accession>
<dbReference type="Pfam" id="PF04977">
    <property type="entry name" value="DivIC"/>
    <property type="match status" value="1"/>
</dbReference>
<evidence type="ECO:0000313" key="3">
    <source>
        <dbReference type="Proteomes" id="UP000290545"/>
    </source>
</evidence>
<dbReference type="Proteomes" id="UP000290545">
    <property type="component" value="Unassembled WGS sequence"/>
</dbReference>
<keyword evidence="3" id="KW-1185">Reference proteome</keyword>
<proteinExistence type="predicted"/>
<dbReference type="OrthoDB" id="1467719at2"/>
<keyword evidence="1" id="KW-0175">Coiled coil</keyword>
<reference evidence="2 3" key="1">
    <citation type="submission" date="2019-01" db="EMBL/GenBank/DDBJ databases">
        <title>Filimonas sp. strain TTM-71.</title>
        <authorList>
            <person name="Chen W.-M."/>
        </authorList>
    </citation>
    <scope>NUCLEOTIDE SEQUENCE [LARGE SCALE GENOMIC DNA]</scope>
    <source>
        <strain evidence="2 3">TTM-71</strain>
    </source>
</reference>
<evidence type="ECO:0000256" key="1">
    <source>
        <dbReference type="SAM" id="Coils"/>
    </source>
</evidence>